<evidence type="ECO:0000313" key="4">
    <source>
        <dbReference type="EMBL" id="OJJ74349.1"/>
    </source>
</evidence>
<evidence type="ECO:0000313" key="5">
    <source>
        <dbReference type="Proteomes" id="UP000184499"/>
    </source>
</evidence>
<proteinExistence type="predicted"/>
<dbReference type="OMA" id="TSILAHF"/>
<feature type="region of interest" description="Disordered" evidence="1">
    <location>
        <begin position="543"/>
        <end position="565"/>
    </location>
</feature>
<dbReference type="AlphaFoldDB" id="A0A1L9US37"/>
<dbReference type="VEuPathDB" id="FungiDB:ASPBRDRAFT_27381"/>
<feature type="domain" description="FAS1" evidence="3">
    <location>
        <begin position="264"/>
        <end position="435"/>
    </location>
</feature>
<dbReference type="SMART" id="SM00554">
    <property type="entry name" value="FAS1"/>
    <property type="match status" value="1"/>
</dbReference>
<organism evidence="4 5">
    <name type="scientific">Aspergillus brasiliensis (strain CBS 101740 / IMI 381727 / IBT 21946)</name>
    <dbReference type="NCBI Taxonomy" id="767769"/>
    <lineage>
        <taxon>Eukaryota</taxon>
        <taxon>Fungi</taxon>
        <taxon>Dikarya</taxon>
        <taxon>Ascomycota</taxon>
        <taxon>Pezizomycotina</taxon>
        <taxon>Eurotiomycetes</taxon>
        <taxon>Eurotiomycetidae</taxon>
        <taxon>Eurotiales</taxon>
        <taxon>Aspergillaceae</taxon>
        <taxon>Aspergillus</taxon>
        <taxon>Aspergillus subgen. Circumdati</taxon>
    </lineage>
</organism>
<accession>A0A1L9US37</accession>
<evidence type="ECO:0000256" key="1">
    <source>
        <dbReference type="SAM" id="MobiDB-lite"/>
    </source>
</evidence>
<feature type="domain" description="FAS1" evidence="3">
    <location>
        <begin position="111"/>
        <end position="260"/>
    </location>
</feature>
<keyword evidence="2" id="KW-0732">Signal</keyword>
<evidence type="ECO:0000259" key="3">
    <source>
        <dbReference type="PROSITE" id="PS50213"/>
    </source>
</evidence>
<feature type="chain" id="PRO_5013132396" description="FAS1 domain-containing protein" evidence="2">
    <location>
        <begin position="17"/>
        <end position="565"/>
    </location>
</feature>
<dbReference type="InterPro" id="IPR036378">
    <property type="entry name" value="FAS1_dom_sf"/>
</dbReference>
<sequence length="565" mass="63431">MKLPLWPLVALPLSTALVFPFHHNSLPKHDDSISIDENIDSNIDPSLIEGITTTLTTALDHLTTDIWRTIVDNSFIYSPGCFHHHAQKVSELAPPFRHPSPPPFHRHPASNKTLYSLILSNPDTATLAHFIRNDPHLTNLLNNTSANLTFFAPTDTAIRKFHHHHHHHEHNNNNKDASASAIRHILTYHIVNGSYPADRLFHSPTIPTFITTEHNPNSLPQRITVRPIKSSNLILNFHSRIISLDKRASNGILYHIDSVLLPPPSALTLLNILPSEFSTFTQALYKSGLDRILNTSSITRRSLRSLNKALNIQDNDRTQIPKSSTQEKEKGGRGGGLTIFIPTNPAFTATFTPQALDFLFSSSPSSKGSKYLSALIKYHIVIGETLYSDYLYTKHGDIIPLSPRDISHLEMESLLSPRMKIPHHHEYEYDTNTAINVDINMLSKDGDEKQTTANSDNNINSGKNLLIDAIHHGAYPSLRVNGYHQSSIKMLDLLTAEGNMHVLTERVLVPPRRVGGGDARERDGGLIGVEELRERLDEFIEEGEHEGDDEYYTRGEGEEDHRFVI</sequence>
<feature type="signal peptide" evidence="2">
    <location>
        <begin position="1"/>
        <end position="16"/>
    </location>
</feature>
<dbReference type="Gene3D" id="2.30.180.10">
    <property type="entry name" value="FAS1 domain"/>
    <property type="match status" value="2"/>
</dbReference>
<feature type="compositionally biased region" description="Basic and acidic residues" evidence="1">
    <location>
        <begin position="315"/>
        <end position="332"/>
    </location>
</feature>
<dbReference type="EMBL" id="KV878681">
    <property type="protein sequence ID" value="OJJ74349.1"/>
    <property type="molecule type" value="Genomic_DNA"/>
</dbReference>
<reference evidence="5" key="1">
    <citation type="journal article" date="2017" name="Genome Biol.">
        <title>Comparative genomics reveals high biological diversity and specific adaptations in the industrially and medically important fungal genus Aspergillus.</title>
        <authorList>
            <person name="de Vries R.P."/>
            <person name="Riley R."/>
            <person name="Wiebenga A."/>
            <person name="Aguilar-Osorio G."/>
            <person name="Amillis S."/>
            <person name="Uchima C.A."/>
            <person name="Anderluh G."/>
            <person name="Asadollahi M."/>
            <person name="Askin M."/>
            <person name="Barry K."/>
            <person name="Battaglia E."/>
            <person name="Bayram O."/>
            <person name="Benocci T."/>
            <person name="Braus-Stromeyer S.A."/>
            <person name="Caldana C."/>
            <person name="Canovas D."/>
            <person name="Cerqueira G.C."/>
            <person name="Chen F."/>
            <person name="Chen W."/>
            <person name="Choi C."/>
            <person name="Clum A."/>
            <person name="Dos Santos R.A."/>
            <person name="Damasio A.R."/>
            <person name="Diallinas G."/>
            <person name="Emri T."/>
            <person name="Fekete E."/>
            <person name="Flipphi M."/>
            <person name="Freyberg S."/>
            <person name="Gallo A."/>
            <person name="Gournas C."/>
            <person name="Habgood R."/>
            <person name="Hainaut M."/>
            <person name="Harispe M.L."/>
            <person name="Henrissat B."/>
            <person name="Hilden K.S."/>
            <person name="Hope R."/>
            <person name="Hossain A."/>
            <person name="Karabika E."/>
            <person name="Karaffa L."/>
            <person name="Karanyi Z."/>
            <person name="Krasevec N."/>
            <person name="Kuo A."/>
            <person name="Kusch H."/>
            <person name="LaButti K."/>
            <person name="Lagendijk E.L."/>
            <person name="Lapidus A."/>
            <person name="Levasseur A."/>
            <person name="Lindquist E."/>
            <person name="Lipzen A."/>
            <person name="Logrieco A.F."/>
            <person name="MacCabe A."/>
            <person name="Maekelae M.R."/>
            <person name="Malavazi I."/>
            <person name="Melin P."/>
            <person name="Meyer V."/>
            <person name="Mielnichuk N."/>
            <person name="Miskei M."/>
            <person name="Molnar A.P."/>
            <person name="Mule G."/>
            <person name="Ngan C.Y."/>
            <person name="Orejas M."/>
            <person name="Orosz E."/>
            <person name="Ouedraogo J.P."/>
            <person name="Overkamp K.M."/>
            <person name="Park H.-S."/>
            <person name="Perrone G."/>
            <person name="Piumi F."/>
            <person name="Punt P.J."/>
            <person name="Ram A.F."/>
            <person name="Ramon A."/>
            <person name="Rauscher S."/>
            <person name="Record E."/>
            <person name="Riano-Pachon D.M."/>
            <person name="Robert V."/>
            <person name="Roehrig J."/>
            <person name="Ruller R."/>
            <person name="Salamov A."/>
            <person name="Salih N.S."/>
            <person name="Samson R.A."/>
            <person name="Sandor E."/>
            <person name="Sanguinetti M."/>
            <person name="Schuetze T."/>
            <person name="Sepcic K."/>
            <person name="Shelest E."/>
            <person name="Sherlock G."/>
            <person name="Sophianopoulou V."/>
            <person name="Squina F.M."/>
            <person name="Sun H."/>
            <person name="Susca A."/>
            <person name="Todd R.B."/>
            <person name="Tsang A."/>
            <person name="Unkles S.E."/>
            <person name="van de Wiele N."/>
            <person name="van Rossen-Uffink D."/>
            <person name="Oliveira J.V."/>
            <person name="Vesth T.C."/>
            <person name="Visser J."/>
            <person name="Yu J.-H."/>
            <person name="Zhou M."/>
            <person name="Andersen M.R."/>
            <person name="Archer D.B."/>
            <person name="Baker S.E."/>
            <person name="Benoit I."/>
            <person name="Brakhage A.A."/>
            <person name="Braus G.H."/>
            <person name="Fischer R."/>
            <person name="Frisvad J.C."/>
            <person name="Goldman G.H."/>
            <person name="Houbraken J."/>
            <person name="Oakley B."/>
            <person name="Pocsi I."/>
            <person name="Scazzocchio C."/>
            <person name="Seiboth B."/>
            <person name="vanKuyk P.A."/>
            <person name="Wortman J."/>
            <person name="Dyer P.S."/>
            <person name="Grigoriev I.V."/>
        </authorList>
    </citation>
    <scope>NUCLEOTIDE SEQUENCE [LARGE SCALE GENOMIC DNA]</scope>
    <source>
        <strain evidence="5">CBS 101740 / IMI 381727 / IBT 21946</strain>
    </source>
</reference>
<dbReference type="Proteomes" id="UP000184499">
    <property type="component" value="Unassembled WGS sequence"/>
</dbReference>
<dbReference type="STRING" id="767769.A0A1L9US37"/>
<dbReference type="OrthoDB" id="7700931at2759"/>
<evidence type="ECO:0000256" key="2">
    <source>
        <dbReference type="SAM" id="SignalP"/>
    </source>
</evidence>
<dbReference type="RefSeq" id="XP_067481597.1">
    <property type="nucleotide sequence ID" value="XM_067622364.1"/>
</dbReference>
<dbReference type="Pfam" id="PF02469">
    <property type="entry name" value="Fasciclin"/>
    <property type="match status" value="2"/>
</dbReference>
<dbReference type="InterPro" id="IPR000782">
    <property type="entry name" value="FAS1_domain"/>
</dbReference>
<protein>
    <recommendedName>
        <fullName evidence="3">FAS1 domain-containing protein</fullName>
    </recommendedName>
</protein>
<keyword evidence="5" id="KW-1185">Reference proteome</keyword>
<dbReference type="PROSITE" id="PS50213">
    <property type="entry name" value="FAS1"/>
    <property type="match status" value="2"/>
</dbReference>
<dbReference type="InterPro" id="IPR050904">
    <property type="entry name" value="Adhesion/Biosynth-related"/>
</dbReference>
<dbReference type="PANTHER" id="PTHR10900:SF125">
    <property type="entry name" value="FAS1 DOMAIN-CONTAINING PROTEIN YLR001C"/>
    <property type="match status" value="1"/>
</dbReference>
<dbReference type="SUPFAM" id="SSF82153">
    <property type="entry name" value="FAS1 domain"/>
    <property type="match status" value="2"/>
</dbReference>
<gene>
    <name evidence="4" type="ORF">ASPBRDRAFT_27381</name>
</gene>
<dbReference type="GeneID" id="93574852"/>
<dbReference type="PANTHER" id="PTHR10900">
    <property type="entry name" value="PERIOSTIN-RELATED"/>
    <property type="match status" value="1"/>
</dbReference>
<feature type="region of interest" description="Disordered" evidence="1">
    <location>
        <begin position="315"/>
        <end position="335"/>
    </location>
</feature>
<name>A0A1L9US37_ASPBC</name>
<feature type="compositionally biased region" description="Basic and acidic residues" evidence="1">
    <location>
        <begin position="551"/>
        <end position="565"/>
    </location>
</feature>